<dbReference type="PANTHER" id="PTHR40707:SF1">
    <property type="entry name" value="DUF460 DOMAIN-CONTAINING PROTEIN"/>
    <property type="match status" value="1"/>
</dbReference>
<evidence type="ECO:0000256" key="2">
    <source>
        <dbReference type="SAM" id="MobiDB-lite"/>
    </source>
</evidence>
<reference evidence="3 4" key="1">
    <citation type="submission" date="2020-04" db="EMBL/GenBank/DDBJ databases">
        <title>Draft genome of Methanobacterium subterraneum isolated from animal feces.</title>
        <authorList>
            <person name="Ouboter H.T."/>
            <person name="Berger S."/>
            <person name="Gungor E."/>
            <person name="Jetten M.S.M."/>
            <person name="Welte C.U."/>
        </authorList>
    </citation>
    <scope>NUCLEOTIDE SEQUENCE [LARGE SCALE GENOMIC DNA]</scope>
    <source>
        <strain evidence="3">HO_2020</strain>
    </source>
</reference>
<accession>A0A7K4DP56</accession>
<keyword evidence="1" id="KW-0175">Coiled coil</keyword>
<dbReference type="Pfam" id="PF04312">
    <property type="entry name" value="DUF460"/>
    <property type="match status" value="1"/>
</dbReference>
<dbReference type="Proteomes" id="UP000591058">
    <property type="component" value="Unassembled WGS sequence"/>
</dbReference>
<dbReference type="InterPro" id="IPR007408">
    <property type="entry name" value="DUF460"/>
</dbReference>
<dbReference type="PANTHER" id="PTHR40707">
    <property type="entry name" value="POSSIBLE NUCLEASE OF RNASE H FOLD, RUVC/YQGF FAMILY"/>
    <property type="match status" value="1"/>
</dbReference>
<gene>
    <name evidence="3" type="ORF">HG719_07035</name>
</gene>
<sequence>MLDTSEYSGSSKSQRGIIVGLDPGMTVGVAILDLSGEILSVNSCKEVSRAEITKHIISFGKTVLVATDVHQAPKMVKKMAAALNSKIYAPYRDLAVSAKTGMVDDYIHYDNRFLVHRSGDVEPVSLPRNAHERDALAAAIQGYKKYQKKLEQIERRALDLDIPQSMVDGVKIMVINEVPITKALNAIIEKIKHDSIPTTATNEKESYPKKRDSNGISSISSSKKGSEIIYGLKNKLKSQQKQIRNLQNKNSIMDNDLQKYQNEISQLEHKLERLQYEYSQNILHQKEIATKKAIIRGLQEKYNYEKGLRQELEDQLKSIKRIRAMELSREASPVKIVESFSKDAIREATGSWNIKRGDVVILKSSEGGGSQTAALLVGLGVKAVLTTDKMSHQAKEEFEKHMVPLIELDRVDLEMADDFAVIRSQDLEREIAQWKQNQEERKKKEEKNKLLKIMDDYRAQRKRSTNNY</sequence>
<dbReference type="OrthoDB" id="15228at2157"/>
<evidence type="ECO:0000256" key="1">
    <source>
        <dbReference type="SAM" id="Coils"/>
    </source>
</evidence>
<name>A0A7K4DP56_9EURY</name>
<dbReference type="EMBL" id="JABBYL010000025">
    <property type="protein sequence ID" value="NMO09585.1"/>
    <property type="molecule type" value="Genomic_DNA"/>
</dbReference>
<feature type="compositionally biased region" description="Basic and acidic residues" evidence="2">
    <location>
        <begin position="202"/>
        <end position="213"/>
    </location>
</feature>
<dbReference type="AlphaFoldDB" id="A0A7K4DP56"/>
<organism evidence="3 4">
    <name type="scientific">Methanobacterium subterraneum</name>
    <dbReference type="NCBI Taxonomy" id="59277"/>
    <lineage>
        <taxon>Archaea</taxon>
        <taxon>Methanobacteriati</taxon>
        <taxon>Methanobacteriota</taxon>
        <taxon>Methanomada group</taxon>
        <taxon>Methanobacteria</taxon>
        <taxon>Methanobacteriales</taxon>
        <taxon>Methanobacteriaceae</taxon>
        <taxon>Methanobacterium</taxon>
    </lineage>
</organism>
<protein>
    <submittedName>
        <fullName evidence="3">DUF460 domain-containing protein</fullName>
    </submittedName>
</protein>
<comment type="caution">
    <text evidence="3">The sequence shown here is derived from an EMBL/GenBank/DDBJ whole genome shotgun (WGS) entry which is preliminary data.</text>
</comment>
<feature type="region of interest" description="Disordered" evidence="2">
    <location>
        <begin position="199"/>
        <end position="220"/>
    </location>
</feature>
<proteinExistence type="predicted"/>
<feature type="coiled-coil region" evidence="1">
    <location>
        <begin position="229"/>
        <end position="315"/>
    </location>
</feature>
<evidence type="ECO:0000313" key="4">
    <source>
        <dbReference type="Proteomes" id="UP000591058"/>
    </source>
</evidence>
<evidence type="ECO:0000313" key="3">
    <source>
        <dbReference type="EMBL" id="NMO09585.1"/>
    </source>
</evidence>